<feature type="transmembrane region" description="Helical" evidence="11">
    <location>
        <begin position="257"/>
        <end position="279"/>
    </location>
</feature>
<evidence type="ECO:0000256" key="6">
    <source>
        <dbReference type="ARBA" id="ARBA00022692"/>
    </source>
</evidence>
<feature type="transmembrane region" description="Helical" evidence="11">
    <location>
        <begin position="73"/>
        <end position="90"/>
    </location>
</feature>
<feature type="transmembrane region" description="Helical" evidence="11">
    <location>
        <begin position="196"/>
        <end position="213"/>
    </location>
</feature>
<keyword evidence="8" id="KW-0406">Ion transport</keyword>
<keyword evidence="4" id="KW-0813">Transport</keyword>
<dbReference type="PANTHER" id="PTHR31269">
    <property type="entry name" value="S-TYPE ANION CHANNEL SLAH3"/>
    <property type="match status" value="1"/>
</dbReference>
<feature type="transmembrane region" description="Helical" evidence="11">
    <location>
        <begin position="135"/>
        <end position="155"/>
    </location>
</feature>
<evidence type="ECO:0000256" key="8">
    <source>
        <dbReference type="ARBA" id="ARBA00023065"/>
    </source>
</evidence>
<feature type="transmembrane region" description="Helical" evidence="11">
    <location>
        <begin position="225"/>
        <end position="245"/>
    </location>
</feature>
<name>A0A7S1Y3U1_9STRA</name>
<protein>
    <recommendedName>
        <fullName evidence="13">C4-dicarboxylate transporter/malic acid transport protein</fullName>
    </recommendedName>
</protein>
<dbReference type="EMBL" id="HBGK01007658">
    <property type="protein sequence ID" value="CAD9275044.1"/>
    <property type="molecule type" value="Transcribed_RNA"/>
</dbReference>
<sequence length="333" mass="35970">MLHCCTNARHNPMFLGPASKSHVVTPAYSLSPSSVANRNPGRIHFMNAPHLATIMLTLSVPSSMEPTATTLRAIWVAAFFLQTFLTQFVYEKWMFSKTGNIGVAQPPFMLSTVGWFLLAVLGYNAGISSAWGINLPAYCLGAGLMLYLIVVIAIFNRLHMTPQVKGSPALTLLMAPPSVAVVAIDLFDNDPAEFNVVAEVALGWSLLLVVILIKLGPSIAKRPAVLGAYWAYIFPPAALATATLRNSTMVGGTGADVFAMFFVSLATIALIVVVCRMCLHGIQCVRGNEDWSDPLFSMRMMAEMDSGTHLTVDEEEATADNDKEGDRSVKAEV</sequence>
<gene>
    <name evidence="12" type="ORF">GOCE00092_LOCUS3952</name>
</gene>
<evidence type="ECO:0000256" key="3">
    <source>
        <dbReference type="ARBA" id="ARBA00007808"/>
    </source>
</evidence>
<dbReference type="InterPro" id="IPR004695">
    <property type="entry name" value="SLAC1/Mae1/Ssu1/TehA"/>
</dbReference>
<comment type="subcellular location">
    <subcellularLocation>
        <location evidence="2">Cell membrane</location>
    </subcellularLocation>
    <subcellularLocation>
        <location evidence="1">Endomembrane system</location>
        <topology evidence="1">Multi-pass membrane protein</topology>
    </subcellularLocation>
</comment>
<reference evidence="12" key="1">
    <citation type="submission" date="2021-01" db="EMBL/GenBank/DDBJ databases">
        <authorList>
            <person name="Corre E."/>
            <person name="Pelletier E."/>
            <person name="Niang G."/>
            <person name="Scheremetjew M."/>
            <person name="Finn R."/>
            <person name="Kale V."/>
            <person name="Holt S."/>
            <person name="Cochrane G."/>
            <person name="Meng A."/>
            <person name="Brown T."/>
            <person name="Cohen L."/>
        </authorList>
    </citation>
    <scope>NUCLEOTIDE SEQUENCE</scope>
    <source>
        <strain evidence="12">CCMP 410</strain>
    </source>
</reference>
<feature type="transmembrane region" description="Helical" evidence="11">
    <location>
        <begin position="102"/>
        <end position="123"/>
    </location>
</feature>
<dbReference type="InterPro" id="IPR030183">
    <property type="entry name" value="SLAC/SLAH"/>
</dbReference>
<dbReference type="GO" id="GO:0008308">
    <property type="term" value="F:voltage-gated monoatomic anion channel activity"/>
    <property type="evidence" value="ECO:0007669"/>
    <property type="project" value="InterPro"/>
</dbReference>
<dbReference type="AlphaFoldDB" id="A0A7S1Y3U1"/>
<proteinExistence type="inferred from homology"/>
<evidence type="ECO:0000256" key="1">
    <source>
        <dbReference type="ARBA" id="ARBA00004127"/>
    </source>
</evidence>
<evidence type="ECO:0000256" key="10">
    <source>
        <dbReference type="SAM" id="MobiDB-lite"/>
    </source>
</evidence>
<evidence type="ECO:0000256" key="9">
    <source>
        <dbReference type="ARBA" id="ARBA00023136"/>
    </source>
</evidence>
<comment type="similarity">
    <text evidence="3">Belongs to the SLAC1 S-type anion channel family.</text>
</comment>
<evidence type="ECO:0000256" key="7">
    <source>
        <dbReference type="ARBA" id="ARBA00022989"/>
    </source>
</evidence>
<keyword evidence="9 11" id="KW-0472">Membrane</keyword>
<feature type="region of interest" description="Disordered" evidence="10">
    <location>
        <begin position="313"/>
        <end position="333"/>
    </location>
</feature>
<dbReference type="Pfam" id="PF03595">
    <property type="entry name" value="SLAC1"/>
    <property type="match status" value="1"/>
</dbReference>
<evidence type="ECO:0000256" key="4">
    <source>
        <dbReference type="ARBA" id="ARBA00022448"/>
    </source>
</evidence>
<keyword evidence="6 11" id="KW-0812">Transmembrane</keyword>
<evidence type="ECO:0008006" key="13">
    <source>
        <dbReference type="Google" id="ProtNLM"/>
    </source>
</evidence>
<evidence type="ECO:0000256" key="2">
    <source>
        <dbReference type="ARBA" id="ARBA00004236"/>
    </source>
</evidence>
<organism evidence="12">
    <name type="scientific">Grammatophora oceanica</name>
    <dbReference type="NCBI Taxonomy" id="210454"/>
    <lineage>
        <taxon>Eukaryota</taxon>
        <taxon>Sar</taxon>
        <taxon>Stramenopiles</taxon>
        <taxon>Ochrophyta</taxon>
        <taxon>Bacillariophyta</taxon>
        <taxon>Fragilariophyceae</taxon>
        <taxon>Fragilariophycidae</taxon>
        <taxon>Rhabdonematales</taxon>
        <taxon>Grammatophoraceae</taxon>
        <taxon>Grammatophora</taxon>
    </lineage>
</organism>
<dbReference type="PANTHER" id="PTHR31269:SF2">
    <property type="entry name" value="S-TYPE ANION CHANNEL SLAH3"/>
    <property type="match status" value="1"/>
</dbReference>
<accession>A0A7S1Y3U1</accession>
<evidence type="ECO:0000313" key="12">
    <source>
        <dbReference type="EMBL" id="CAD9275044.1"/>
    </source>
</evidence>
<feature type="compositionally biased region" description="Basic and acidic residues" evidence="10">
    <location>
        <begin position="320"/>
        <end position="333"/>
    </location>
</feature>
<evidence type="ECO:0000256" key="5">
    <source>
        <dbReference type="ARBA" id="ARBA00022475"/>
    </source>
</evidence>
<dbReference type="GO" id="GO:0005886">
    <property type="term" value="C:plasma membrane"/>
    <property type="evidence" value="ECO:0007669"/>
    <property type="project" value="UniProtKB-SubCell"/>
</dbReference>
<dbReference type="Gene3D" id="1.50.10.150">
    <property type="entry name" value="Voltage-dependent anion channel"/>
    <property type="match status" value="1"/>
</dbReference>
<dbReference type="InterPro" id="IPR038665">
    <property type="entry name" value="Voltage-dep_anion_channel_sf"/>
</dbReference>
<dbReference type="GO" id="GO:0006873">
    <property type="term" value="P:intracellular monoatomic ion homeostasis"/>
    <property type="evidence" value="ECO:0007669"/>
    <property type="project" value="InterPro"/>
</dbReference>
<dbReference type="GO" id="GO:0012505">
    <property type="term" value="C:endomembrane system"/>
    <property type="evidence" value="ECO:0007669"/>
    <property type="project" value="UniProtKB-SubCell"/>
</dbReference>
<keyword evidence="5" id="KW-1003">Cell membrane</keyword>
<evidence type="ECO:0000256" key="11">
    <source>
        <dbReference type="SAM" id="Phobius"/>
    </source>
</evidence>
<keyword evidence="7 11" id="KW-1133">Transmembrane helix</keyword>